<accession>A0A154PSF9</accession>
<dbReference type="EMBL" id="KQ435046">
    <property type="protein sequence ID" value="KZC14198.1"/>
    <property type="molecule type" value="Genomic_DNA"/>
</dbReference>
<sequence length="185" mass="21087">MCGFHEALGSKVSPRILIDLACLSSEFLNCNFILSWFLYLVNVMTSDLVLENLKPDEFAHLCSLFRADRRIFCVVLIFFPLQRIVKSSAKRKALIGGIINEITSLIAIKKSVTLSTDPCGAPFWILIACDRDLLVRTFICLVFRKFTTKDKIFPWKPRLLKIVTSRFLHIKSYAFSMSEAISTVD</sequence>
<dbReference type="AlphaFoldDB" id="A0A154PSF9"/>
<organism evidence="1 2">
    <name type="scientific">Dufourea novaeangliae</name>
    <name type="common">Sweat bee</name>
    <dbReference type="NCBI Taxonomy" id="178035"/>
    <lineage>
        <taxon>Eukaryota</taxon>
        <taxon>Metazoa</taxon>
        <taxon>Ecdysozoa</taxon>
        <taxon>Arthropoda</taxon>
        <taxon>Hexapoda</taxon>
        <taxon>Insecta</taxon>
        <taxon>Pterygota</taxon>
        <taxon>Neoptera</taxon>
        <taxon>Endopterygota</taxon>
        <taxon>Hymenoptera</taxon>
        <taxon>Apocrita</taxon>
        <taxon>Aculeata</taxon>
        <taxon>Apoidea</taxon>
        <taxon>Anthophila</taxon>
        <taxon>Halictidae</taxon>
        <taxon>Rophitinae</taxon>
        <taxon>Dufourea</taxon>
    </lineage>
</organism>
<reference evidence="1 2" key="1">
    <citation type="submission" date="2015-07" db="EMBL/GenBank/DDBJ databases">
        <title>The genome of Dufourea novaeangliae.</title>
        <authorList>
            <person name="Pan H."/>
            <person name="Kapheim K."/>
        </authorList>
    </citation>
    <scope>NUCLEOTIDE SEQUENCE [LARGE SCALE GENOMIC DNA]</scope>
    <source>
        <strain evidence="1">0120121106</strain>
        <tissue evidence="1">Whole body</tissue>
    </source>
</reference>
<evidence type="ECO:0000313" key="2">
    <source>
        <dbReference type="Proteomes" id="UP000076502"/>
    </source>
</evidence>
<keyword evidence="2" id="KW-1185">Reference proteome</keyword>
<proteinExistence type="predicted"/>
<name>A0A154PSF9_DUFNO</name>
<gene>
    <name evidence="1" type="ORF">WN55_06629</name>
</gene>
<dbReference type="Proteomes" id="UP000076502">
    <property type="component" value="Unassembled WGS sequence"/>
</dbReference>
<protein>
    <submittedName>
        <fullName evidence="1">Uncharacterized protein</fullName>
    </submittedName>
</protein>
<evidence type="ECO:0000313" key="1">
    <source>
        <dbReference type="EMBL" id="KZC14198.1"/>
    </source>
</evidence>